<dbReference type="PANTHER" id="PTHR11237">
    <property type="entry name" value="COENZYME Q10 BIOSYNTHESIS PROTEIN 7"/>
    <property type="match status" value="1"/>
</dbReference>
<keyword evidence="2 8" id="KW-0831">Ubiquinone biosynthesis</keyword>
<keyword evidence="7 8" id="KW-0472">Membrane</keyword>
<evidence type="ECO:0000256" key="3">
    <source>
        <dbReference type="ARBA" id="ARBA00022723"/>
    </source>
</evidence>
<dbReference type="GO" id="GO:0006744">
    <property type="term" value="P:ubiquinone biosynthetic process"/>
    <property type="evidence" value="ECO:0007669"/>
    <property type="project" value="UniProtKB-UniRule"/>
</dbReference>
<comment type="function">
    <text evidence="8">Catalyzes the hydroxylation of 2-nonaprenyl-3-methyl-6-methoxy-1,4-benzoquinol during ubiquinone biosynthesis.</text>
</comment>
<comment type="subcellular location">
    <subcellularLocation>
        <location evidence="8">Cell membrane</location>
        <topology evidence="8">Peripheral membrane protein</topology>
    </subcellularLocation>
</comment>
<dbReference type="AlphaFoldDB" id="A0A3B0JFT7"/>
<comment type="similarity">
    <text evidence="8">Belongs to the COQ7 family.</text>
</comment>
<comment type="catalytic activity">
    <reaction evidence="8">
        <text>a 5-methoxy-2-methyl-3-(all-trans-polyprenyl)benzene-1,4-diol + AH2 + O2 = a 3-demethylubiquinol + A + H2O</text>
        <dbReference type="Rhea" id="RHEA:50908"/>
        <dbReference type="Rhea" id="RHEA-COMP:10859"/>
        <dbReference type="Rhea" id="RHEA-COMP:10914"/>
        <dbReference type="ChEBI" id="CHEBI:13193"/>
        <dbReference type="ChEBI" id="CHEBI:15377"/>
        <dbReference type="ChEBI" id="CHEBI:15379"/>
        <dbReference type="ChEBI" id="CHEBI:17499"/>
        <dbReference type="ChEBI" id="CHEBI:84167"/>
        <dbReference type="ChEBI" id="CHEBI:84422"/>
        <dbReference type="EC" id="1.14.99.60"/>
    </reaction>
</comment>
<evidence type="ECO:0000256" key="4">
    <source>
        <dbReference type="ARBA" id="ARBA00023002"/>
    </source>
</evidence>
<comment type="cofactor">
    <cofactor evidence="8">
        <name>Fe cation</name>
        <dbReference type="ChEBI" id="CHEBI:24875"/>
    </cofactor>
    <text evidence="8">Binds 2 iron ions per subunit.</text>
</comment>
<dbReference type="EMBL" id="OUNE01000187">
    <property type="protein sequence ID" value="SPP33454.1"/>
    <property type="molecule type" value="Genomic_DNA"/>
</dbReference>
<proteinExistence type="inferred from homology"/>
<evidence type="ECO:0000256" key="7">
    <source>
        <dbReference type="ARBA" id="ARBA00023136"/>
    </source>
</evidence>
<name>A0A3B0JFT7_9RICK</name>
<feature type="binding site" evidence="8">
    <location>
        <position position="58"/>
    </location>
    <ligand>
        <name>Fe cation</name>
        <dbReference type="ChEBI" id="CHEBI:24875"/>
        <label>1</label>
    </ligand>
</feature>
<feature type="binding site" evidence="8">
    <location>
        <position position="28"/>
    </location>
    <ligand>
        <name>Fe cation</name>
        <dbReference type="ChEBI" id="CHEBI:24875"/>
        <label>1</label>
    </ligand>
</feature>
<keyword evidence="3 8" id="KW-0479">Metal-binding</keyword>
<sequence length="179" mass="20454">MEETLESNIKKLKGNFLEQAIRVNHAGEYGAICIYSGQKFILKKSSIIEKIIEMEEQEKKHFHYFNEKIKEQRVRPTVLLPIWRALGVSLGVVTAMMGKKAAMACTAAVEEVIGEHYKKQVLHLEDGELRETISKFRDEELEHRDIAIQHNAESALGYNVLSLFIKTSCKAAIYFSKLI</sequence>
<dbReference type="HAMAP" id="MF_01658">
    <property type="entry name" value="COQ7"/>
    <property type="match status" value="1"/>
</dbReference>
<feature type="binding site" evidence="8">
    <location>
        <position position="143"/>
    </location>
    <ligand>
        <name>Fe cation</name>
        <dbReference type="ChEBI" id="CHEBI:24875"/>
        <label>2</label>
    </ligand>
</feature>
<dbReference type="SUPFAM" id="SSF47240">
    <property type="entry name" value="Ferritin-like"/>
    <property type="match status" value="1"/>
</dbReference>
<protein>
    <recommendedName>
        <fullName evidence="8">3-demethoxyubiquinol 3-hydroxylase</fullName>
        <shortName evidence="8">DMQ hydroxylase</shortName>
        <ecNumber evidence="8">1.14.99.60</ecNumber>
    </recommendedName>
    <alternativeName>
        <fullName evidence="8">2-nonaprenyl-3-methyl-6-methoxy-1,4-benzoquinol hydroxylase</fullName>
    </alternativeName>
</protein>
<evidence type="ECO:0000256" key="2">
    <source>
        <dbReference type="ARBA" id="ARBA00022688"/>
    </source>
</evidence>
<gene>
    <name evidence="8 9" type="primary">coq7</name>
    <name evidence="9" type="ORF">WBAD_1083</name>
</gene>
<evidence type="ECO:0000256" key="6">
    <source>
        <dbReference type="ARBA" id="ARBA00023033"/>
    </source>
</evidence>
<feature type="binding site" evidence="8">
    <location>
        <position position="61"/>
    </location>
    <ligand>
        <name>Fe cation</name>
        <dbReference type="ChEBI" id="CHEBI:24875"/>
        <label>1</label>
    </ligand>
</feature>
<accession>A0A3B0JFT7</accession>
<feature type="binding site" evidence="8">
    <location>
        <position position="110"/>
    </location>
    <ligand>
        <name>Fe cation</name>
        <dbReference type="ChEBI" id="CHEBI:24875"/>
        <label>2</label>
    </ligand>
</feature>
<feature type="binding site" evidence="8">
    <location>
        <position position="58"/>
    </location>
    <ligand>
        <name>Fe cation</name>
        <dbReference type="ChEBI" id="CHEBI:24875"/>
        <label>2</label>
    </ligand>
</feature>
<keyword evidence="6 8" id="KW-0503">Monooxygenase</keyword>
<dbReference type="PANTHER" id="PTHR11237:SF4">
    <property type="entry name" value="5-DEMETHOXYUBIQUINONE HYDROXYLASE, MITOCHONDRIAL"/>
    <property type="match status" value="1"/>
</dbReference>
<dbReference type="InterPro" id="IPR011566">
    <property type="entry name" value="Ubq_synth_Coq7"/>
</dbReference>
<dbReference type="UniPathway" id="UPA00232"/>
<reference evidence="9" key="1">
    <citation type="submission" date="2018-04" db="EMBL/GenBank/DDBJ databases">
        <authorList>
            <person name="Go L.Y."/>
            <person name="Mitchell J.A."/>
        </authorList>
    </citation>
    <scope>NUCLEOTIDE SEQUENCE</scope>
    <source>
        <strain evidence="9">WBAD</strain>
    </source>
</reference>
<feature type="binding site" evidence="8">
    <location>
        <position position="140"/>
    </location>
    <ligand>
        <name>Fe cation</name>
        <dbReference type="ChEBI" id="CHEBI:24875"/>
        <label>1</label>
    </ligand>
</feature>
<organism evidence="9">
    <name type="scientific">Wolbachia endosymbiont of Aleurodicus dispersus</name>
    <dbReference type="NCBI Taxonomy" id="1288877"/>
    <lineage>
        <taxon>Bacteria</taxon>
        <taxon>Pseudomonadati</taxon>
        <taxon>Pseudomonadota</taxon>
        <taxon>Alphaproteobacteria</taxon>
        <taxon>Rickettsiales</taxon>
        <taxon>Anaplasmataceae</taxon>
        <taxon>Wolbachieae</taxon>
        <taxon>Wolbachia</taxon>
    </lineage>
</organism>
<evidence type="ECO:0000256" key="8">
    <source>
        <dbReference type="HAMAP-Rule" id="MF_01658"/>
    </source>
</evidence>
<feature type="binding site" evidence="8">
    <location>
        <position position="140"/>
    </location>
    <ligand>
        <name>Fe cation</name>
        <dbReference type="ChEBI" id="CHEBI:24875"/>
        <label>2</label>
    </ligand>
</feature>
<dbReference type="GO" id="GO:0046872">
    <property type="term" value="F:metal ion binding"/>
    <property type="evidence" value="ECO:0007669"/>
    <property type="project" value="UniProtKB-KW"/>
</dbReference>
<dbReference type="GO" id="GO:0005886">
    <property type="term" value="C:plasma membrane"/>
    <property type="evidence" value="ECO:0007669"/>
    <property type="project" value="UniProtKB-SubCell"/>
</dbReference>
<comment type="pathway">
    <text evidence="1 8">Cofactor biosynthesis; ubiquinone biosynthesis.</text>
</comment>
<dbReference type="Pfam" id="PF03232">
    <property type="entry name" value="COQ7"/>
    <property type="match status" value="1"/>
</dbReference>
<dbReference type="CDD" id="cd01042">
    <property type="entry name" value="DMQH"/>
    <property type="match status" value="1"/>
</dbReference>
<evidence type="ECO:0000313" key="9">
    <source>
        <dbReference type="EMBL" id="SPP33454.1"/>
    </source>
</evidence>
<dbReference type="GO" id="GO:0008682">
    <property type="term" value="F:3-demethoxyubiquinol 3-hydroxylase activity"/>
    <property type="evidence" value="ECO:0007669"/>
    <property type="project" value="UniProtKB-EC"/>
</dbReference>
<dbReference type="EC" id="1.14.99.60" evidence="8"/>
<evidence type="ECO:0000256" key="1">
    <source>
        <dbReference type="ARBA" id="ARBA00004749"/>
    </source>
</evidence>
<keyword evidence="5 8" id="KW-0408">Iron</keyword>
<keyword evidence="8" id="KW-1003">Cell membrane</keyword>
<keyword evidence="4 8" id="KW-0560">Oxidoreductase</keyword>
<evidence type="ECO:0000256" key="5">
    <source>
        <dbReference type="ARBA" id="ARBA00023004"/>
    </source>
</evidence>
<dbReference type="InterPro" id="IPR009078">
    <property type="entry name" value="Ferritin-like_SF"/>
</dbReference>